<feature type="transmembrane region" description="Helical" evidence="1">
    <location>
        <begin position="269"/>
        <end position="290"/>
    </location>
</feature>
<keyword evidence="1" id="KW-0472">Membrane</keyword>
<feature type="transmembrane region" description="Helical" evidence="1">
    <location>
        <begin position="121"/>
        <end position="139"/>
    </location>
</feature>
<keyword evidence="1" id="KW-1133">Transmembrane helix</keyword>
<dbReference type="STRING" id="2512241.A0A553HQ35"/>
<sequence length="308" mass="34417">MAEIDRSSANVITRIARKIYHPIGFTKGYNFAFWLVYLGVFLGFTISRLQFLDFYGVFCSATAKSATSHAAPGECFYFLQKPYTIGIVLHLATILPASLLVCIQFIPVIRRKATLLHRVNGYIIIILSVLSMVGVYIIAPRTFGGGFDAQGLLGALSVTFLWALLMSYISIKRRQIEQHRAWMLRAWFWAGSIITGRLIAILVLKVLKSPPYYAMPCDKIDSMLQDRTLDLYPECLSFYSGANPQQNVVVRAEFNHPTSVVEAAAALDAVFGMAYFVAFLLHLFGVEIYLHLTSSETRHSGHVSSSKP</sequence>
<feature type="transmembrane region" description="Helical" evidence="1">
    <location>
        <begin position="28"/>
        <end position="46"/>
    </location>
</feature>
<dbReference type="InterPro" id="IPR018750">
    <property type="entry name" value="DUF2306_membrane"/>
</dbReference>
<accession>A0A553HQ35</accession>
<feature type="transmembrane region" description="Helical" evidence="1">
    <location>
        <begin position="183"/>
        <end position="204"/>
    </location>
</feature>
<evidence type="ECO:0000256" key="1">
    <source>
        <dbReference type="SAM" id="Phobius"/>
    </source>
</evidence>
<dbReference type="EMBL" id="VFLP01000059">
    <property type="protein sequence ID" value="TRX90068.1"/>
    <property type="molecule type" value="Genomic_DNA"/>
</dbReference>
<dbReference type="AlphaFoldDB" id="A0A553HQ35"/>
<feature type="transmembrane region" description="Helical" evidence="1">
    <location>
        <begin position="151"/>
        <end position="171"/>
    </location>
</feature>
<gene>
    <name evidence="2" type="ORF">FHL15_008987</name>
</gene>
<evidence type="ECO:0008006" key="4">
    <source>
        <dbReference type="Google" id="ProtNLM"/>
    </source>
</evidence>
<evidence type="ECO:0000313" key="3">
    <source>
        <dbReference type="Proteomes" id="UP000319160"/>
    </source>
</evidence>
<organism evidence="2 3">
    <name type="scientific">Xylaria flabelliformis</name>
    <dbReference type="NCBI Taxonomy" id="2512241"/>
    <lineage>
        <taxon>Eukaryota</taxon>
        <taxon>Fungi</taxon>
        <taxon>Dikarya</taxon>
        <taxon>Ascomycota</taxon>
        <taxon>Pezizomycotina</taxon>
        <taxon>Sordariomycetes</taxon>
        <taxon>Xylariomycetidae</taxon>
        <taxon>Xylariales</taxon>
        <taxon>Xylariaceae</taxon>
        <taxon>Xylaria</taxon>
    </lineage>
</organism>
<reference evidence="3" key="1">
    <citation type="submission" date="2019-06" db="EMBL/GenBank/DDBJ databases">
        <title>Draft genome sequence of the griseofulvin-producing fungus Xylaria cubensis strain G536.</title>
        <authorList>
            <person name="Mead M.E."/>
            <person name="Raja H.A."/>
            <person name="Steenwyk J.L."/>
            <person name="Knowles S.L."/>
            <person name="Oberlies N.H."/>
            <person name="Rokas A."/>
        </authorList>
    </citation>
    <scope>NUCLEOTIDE SEQUENCE [LARGE SCALE GENOMIC DNA]</scope>
    <source>
        <strain evidence="3">G536</strain>
    </source>
</reference>
<proteinExistence type="predicted"/>
<evidence type="ECO:0000313" key="2">
    <source>
        <dbReference type="EMBL" id="TRX90068.1"/>
    </source>
</evidence>
<name>A0A553HQ35_9PEZI</name>
<feature type="transmembrane region" description="Helical" evidence="1">
    <location>
        <begin position="87"/>
        <end position="109"/>
    </location>
</feature>
<comment type="caution">
    <text evidence="2">The sequence shown here is derived from an EMBL/GenBank/DDBJ whole genome shotgun (WGS) entry which is preliminary data.</text>
</comment>
<keyword evidence="3" id="KW-1185">Reference proteome</keyword>
<dbReference type="Pfam" id="PF10067">
    <property type="entry name" value="DUF2306"/>
    <property type="match status" value="1"/>
</dbReference>
<dbReference type="OrthoDB" id="193478at2759"/>
<protein>
    <recommendedName>
        <fullName evidence="4">DUF2306 domain-containing protein</fullName>
    </recommendedName>
</protein>
<dbReference type="Proteomes" id="UP000319160">
    <property type="component" value="Unassembled WGS sequence"/>
</dbReference>
<keyword evidence="1" id="KW-0812">Transmembrane</keyword>